<organism evidence="1 2">
    <name type="scientific">Opisthorchis viverrini</name>
    <name type="common">Southeast Asian liver fluke</name>
    <dbReference type="NCBI Taxonomy" id="6198"/>
    <lineage>
        <taxon>Eukaryota</taxon>
        <taxon>Metazoa</taxon>
        <taxon>Spiralia</taxon>
        <taxon>Lophotrochozoa</taxon>
        <taxon>Platyhelminthes</taxon>
        <taxon>Trematoda</taxon>
        <taxon>Digenea</taxon>
        <taxon>Opisthorchiida</taxon>
        <taxon>Opisthorchiata</taxon>
        <taxon>Opisthorchiidae</taxon>
        <taxon>Opisthorchis</taxon>
    </lineage>
</organism>
<dbReference type="GeneID" id="20328952"/>
<dbReference type="AlphaFoldDB" id="A0A074Z6H5"/>
<protein>
    <submittedName>
        <fullName evidence="1">Uncharacterized protein</fullName>
    </submittedName>
</protein>
<keyword evidence="2" id="KW-1185">Reference proteome</keyword>
<gene>
    <name evidence="1" type="ORF">T265_14786</name>
</gene>
<evidence type="ECO:0000313" key="1">
    <source>
        <dbReference type="EMBL" id="KER22776.1"/>
    </source>
</evidence>
<sequence>MAWTVRVTSFGTGPYTLEDPDRVSFGENPQTRLSLACGTGMREPELCSIQSDGLSYQGSAASDAKLVGPGISLAMESDDFAISSPGTPEQ</sequence>
<name>A0A074Z6H5_OPIVI</name>
<evidence type="ECO:0000313" key="2">
    <source>
        <dbReference type="Proteomes" id="UP000054324"/>
    </source>
</evidence>
<accession>A0A074Z6H5</accession>
<dbReference type="EMBL" id="KL596881">
    <property type="protein sequence ID" value="KER22776.1"/>
    <property type="molecule type" value="Genomic_DNA"/>
</dbReference>
<dbReference type="Proteomes" id="UP000054324">
    <property type="component" value="Unassembled WGS sequence"/>
</dbReference>
<dbReference type="KEGG" id="ovi:T265_14786"/>
<proteinExistence type="predicted"/>
<feature type="non-terminal residue" evidence="1">
    <location>
        <position position="90"/>
    </location>
</feature>
<dbReference type="RefSeq" id="XP_009173499.1">
    <property type="nucleotide sequence ID" value="XM_009175235.1"/>
</dbReference>
<reference evidence="1 2" key="1">
    <citation type="submission" date="2013-11" db="EMBL/GenBank/DDBJ databases">
        <title>Opisthorchis viverrini - life in the bile duct.</title>
        <authorList>
            <person name="Young N.D."/>
            <person name="Nagarajan N."/>
            <person name="Lin S.J."/>
            <person name="Korhonen P.K."/>
            <person name="Jex A.R."/>
            <person name="Hall R.S."/>
            <person name="Safavi-Hemami H."/>
            <person name="Kaewkong W."/>
            <person name="Bertrand D."/>
            <person name="Gao S."/>
            <person name="Seet Q."/>
            <person name="Wongkham S."/>
            <person name="Teh B.T."/>
            <person name="Wongkham C."/>
            <person name="Intapan P.M."/>
            <person name="Maleewong W."/>
            <person name="Yang X."/>
            <person name="Hu M."/>
            <person name="Wang Z."/>
            <person name="Hofmann A."/>
            <person name="Sternberg P.W."/>
            <person name="Tan P."/>
            <person name="Wang J."/>
            <person name="Gasser R.B."/>
        </authorList>
    </citation>
    <scope>NUCLEOTIDE SEQUENCE [LARGE SCALE GENOMIC DNA]</scope>
</reference>
<dbReference type="CTD" id="20328952"/>